<dbReference type="RefSeq" id="WP_149071131.1">
    <property type="nucleotide sequence ID" value="NZ_VTHL01000010.1"/>
</dbReference>
<evidence type="ECO:0000313" key="2">
    <source>
        <dbReference type="Proteomes" id="UP000322791"/>
    </source>
</evidence>
<comment type="caution">
    <text evidence="1">The sequence shown here is derived from an EMBL/GenBank/DDBJ whole genome shotgun (WGS) entry which is preliminary data.</text>
</comment>
<dbReference type="AlphaFoldDB" id="A0A5D6V206"/>
<reference evidence="1 2" key="1">
    <citation type="submission" date="2019-08" db="EMBL/GenBank/DDBJ databases">
        <authorList>
            <person name="Seo M.-J."/>
        </authorList>
    </citation>
    <scope>NUCLEOTIDE SEQUENCE [LARGE SCALE GENOMIC DNA]</scope>
    <source>
        <strain evidence="1 2">KIGAM108</strain>
    </source>
</reference>
<gene>
    <name evidence="1" type="ORF">FY528_11370</name>
</gene>
<sequence length="359" mass="40374">MLFLVFSFWQLLGGWFWPAVAAPQPLVLQPAKLAFTPREYYFAAVAEARPQPGPVAVLLSPTPGGRAEAVDLQGGALPALRAFVRQSVPANPVLRPVTLRVQELRIQETAGAGGTIEGQITVAFGFDWQREGETVPLTQYRGGARYRRLPSQRAAVEPALRQALVGALTYFDVWVTQQAPRNVALARRVQVRFQDDARAMEGDTLFYQPQRPLLWADFSGTRRSAGNFAAAVFPSFAYTGRPQVVNGTLHLDLTLQVFVVRSSSWTATQDAYSLNHEQRHFDLVKLVGERFKRKVQPDSLTVADYNSIIQLQYLRSYWEMNRVQEQYEAETQHGTNEAAQQRWNQRIDAELRAFGVKPN</sequence>
<proteinExistence type="predicted"/>
<dbReference type="EMBL" id="VTHL01000010">
    <property type="protein sequence ID" value="TYZ09337.1"/>
    <property type="molecule type" value="Genomic_DNA"/>
</dbReference>
<accession>A0A5D6V206</accession>
<dbReference type="Proteomes" id="UP000322791">
    <property type="component" value="Unassembled WGS sequence"/>
</dbReference>
<evidence type="ECO:0008006" key="3">
    <source>
        <dbReference type="Google" id="ProtNLM"/>
    </source>
</evidence>
<name>A0A5D6V206_9BACT</name>
<keyword evidence="2" id="KW-1185">Reference proteome</keyword>
<organism evidence="1 2">
    <name type="scientific">Hymenobacter lutimineralis</name>
    <dbReference type="NCBI Taxonomy" id="2606448"/>
    <lineage>
        <taxon>Bacteria</taxon>
        <taxon>Pseudomonadati</taxon>
        <taxon>Bacteroidota</taxon>
        <taxon>Cytophagia</taxon>
        <taxon>Cytophagales</taxon>
        <taxon>Hymenobacteraceae</taxon>
        <taxon>Hymenobacter</taxon>
    </lineage>
</organism>
<protein>
    <recommendedName>
        <fullName evidence="3">DUF922 domain-containing protein</fullName>
    </recommendedName>
</protein>
<evidence type="ECO:0000313" key="1">
    <source>
        <dbReference type="EMBL" id="TYZ09337.1"/>
    </source>
</evidence>